<comment type="caution">
    <text evidence="1">The sequence shown here is derived from an EMBL/GenBank/DDBJ whole genome shotgun (WGS) entry which is preliminary data.</text>
</comment>
<sequence>MLCRIDPTGTAIEPTHGIERMIIYLDVSHLGPPVVSIYCPVCGEHTKRLLAPDLRFEVRHESTCRLVSVS</sequence>
<name>A0A0F9MY10_9ZZZZ</name>
<accession>A0A0F9MY10</accession>
<gene>
    <name evidence="1" type="ORF">LCGC14_1098900</name>
</gene>
<reference evidence="1" key="1">
    <citation type="journal article" date="2015" name="Nature">
        <title>Complex archaea that bridge the gap between prokaryotes and eukaryotes.</title>
        <authorList>
            <person name="Spang A."/>
            <person name="Saw J.H."/>
            <person name="Jorgensen S.L."/>
            <person name="Zaremba-Niedzwiedzka K."/>
            <person name="Martijn J."/>
            <person name="Lind A.E."/>
            <person name="van Eijk R."/>
            <person name="Schleper C."/>
            <person name="Guy L."/>
            <person name="Ettema T.J."/>
        </authorList>
    </citation>
    <scope>NUCLEOTIDE SEQUENCE</scope>
</reference>
<proteinExistence type="predicted"/>
<protein>
    <submittedName>
        <fullName evidence="1">Uncharacterized protein</fullName>
    </submittedName>
</protein>
<dbReference type="EMBL" id="LAZR01004937">
    <property type="protein sequence ID" value="KKN04287.1"/>
    <property type="molecule type" value="Genomic_DNA"/>
</dbReference>
<evidence type="ECO:0000313" key="1">
    <source>
        <dbReference type="EMBL" id="KKN04287.1"/>
    </source>
</evidence>
<dbReference type="AlphaFoldDB" id="A0A0F9MY10"/>
<organism evidence="1">
    <name type="scientific">marine sediment metagenome</name>
    <dbReference type="NCBI Taxonomy" id="412755"/>
    <lineage>
        <taxon>unclassified sequences</taxon>
        <taxon>metagenomes</taxon>
        <taxon>ecological metagenomes</taxon>
    </lineage>
</organism>